<proteinExistence type="predicted"/>
<evidence type="ECO:0000313" key="1">
    <source>
        <dbReference type="EMBL" id="TFK30057.1"/>
    </source>
</evidence>
<accession>A0A5C3LB27</accession>
<keyword evidence="2" id="KW-1185">Reference proteome</keyword>
<dbReference type="Proteomes" id="UP000307440">
    <property type="component" value="Unassembled WGS sequence"/>
</dbReference>
<sequence>MGDSWWDWIRLSEFTYPDYVEERPLEPGEIAFAHGSLQAIFLSLVKSLGIKLTPLESSTLSRSNRKGRFCVVNGRFPDGRYQVFFLTTFGSAEDVAGIDPVGRFFGIPLGLGHSPSFDAVQTTQHWTGPSYVFGIPVVIPKHIAPTRLRNPHIVSKLVPGELERLRSITDLQLEKFQSVQGQVRRAEFDWRVSYLANRRLNASTDDKSRRLRVMPHVRNNISLKCDKNSIDGRHILRSSNRVLVSRADYLNTYRLSQHKSKTMELPQPFYSRKLRISLALIARIIH</sequence>
<name>A0A5C3LB27_COPMA</name>
<protein>
    <submittedName>
        <fullName evidence="1">Uncharacterized protein</fullName>
    </submittedName>
</protein>
<evidence type="ECO:0000313" key="2">
    <source>
        <dbReference type="Proteomes" id="UP000307440"/>
    </source>
</evidence>
<dbReference type="EMBL" id="ML210147">
    <property type="protein sequence ID" value="TFK30057.1"/>
    <property type="molecule type" value="Genomic_DNA"/>
</dbReference>
<reference evidence="1 2" key="1">
    <citation type="journal article" date="2019" name="Nat. Ecol. Evol.">
        <title>Megaphylogeny resolves global patterns of mushroom evolution.</title>
        <authorList>
            <person name="Varga T."/>
            <person name="Krizsan K."/>
            <person name="Foldi C."/>
            <person name="Dima B."/>
            <person name="Sanchez-Garcia M."/>
            <person name="Sanchez-Ramirez S."/>
            <person name="Szollosi G.J."/>
            <person name="Szarkandi J.G."/>
            <person name="Papp V."/>
            <person name="Albert L."/>
            <person name="Andreopoulos W."/>
            <person name="Angelini C."/>
            <person name="Antonin V."/>
            <person name="Barry K.W."/>
            <person name="Bougher N.L."/>
            <person name="Buchanan P."/>
            <person name="Buyck B."/>
            <person name="Bense V."/>
            <person name="Catcheside P."/>
            <person name="Chovatia M."/>
            <person name="Cooper J."/>
            <person name="Damon W."/>
            <person name="Desjardin D."/>
            <person name="Finy P."/>
            <person name="Geml J."/>
            <person name="Haridas S."/>
            <person name="Hughes K."/>
            <person name="Justo A."/>
            <person name="Karasinski D."/>
            <person name="Kautmanova I."/>
            <person name="Kiss B."/>
            <person name="Kocsube S."/>
            <person name="Kotiranta H."/>
            <person name="LaButti K.M."/>
            <person name="Lechner B.E."/>
            <person name="Liimatainen K."/>
            <person name="Lipzen A."/>
            <person name="Lukacs Z."/>
            <person name="Mihaltcheva S."/>
            <person name="Morgado L.N."/>
            <person name="Niskanen T."/>
            <person name="Noordeloos M.E."/>
            <person name="Ohm R.A."/>
            <person name="Ortiz-Santana B."/>
            <person name="Ovrebo C."/>
            <person name="Racz N."/>
            <person name="Riley R."/>
            <person name="Savchenko A."/>
            <person name="Shiryaev A."/>
            <person name="Soop K."/>
            <person name="Spirin V."/>
            <person name="Szebenyi C."/>
            <person name="Tomsovsky M."/>
            <person name="Tulloss R.E."/>
            <person name="Uehling J."/>
            <person name="Grigoriev I.V."/>
            <person name="Vagvolgyi C."/>
            <person name="Papp T."/>
            <person name="Martin F.M."/>
            <person name="Miettinen O."/>
            <person name="Hibbett D.S."/>
            <person name="Nagy L.G."/>
        </authorList>
    </citation>
    <scope>NUCLEOTIDE SEQUENCE [LARGE SCALE GENOMIC DNA]</scope>
    <source>
        <strain evidence="1 2">CBS 121175</strain>
    </source>
</reference>
<dbReference type="AlphaFoldDB" id="A0A5C3LB27"/>
<organism evidence="1 2">
    <name type="scientific">Coprinopsis marcescibilis</name>
    <name type="common">Agaric fungus</name>
    <name type="synonym">Psathyrella marcescibilis</name>
    <dbReference type="NCBI Taxonomy" id="230819"/>
    <lineage>
        <taxon>Eukaryota</taxon>
        <taxon>Fungi</taxon>
        <taxon>Dikarya</taxon>
        <taxon>Basidiomycota</taxon>
        <taxon>Agaricomycotina</taxon>
        <taxon>Agaricomycetes</taxon>
        <taxon>Agaricomycetidae</taxon>
        <taxon>Agaricales</taxon>
        <taxon>Agaricineae</taxon>
        <taxon>Psathyrellaceae</taxon>
        <taxon>Coprinopsis</taxon>
    </lineage>
</organism>
<gene>
    <name evidence="1" type="ORF">FA15DRAFT_663390</name>
</gene>
<dbReference type="OrthoDB" id="2967172at2759"/>